<evidence type="ECO:0000313" key="5">
    <source>
        <dbReference type="Proteomes" id="UP000182882"/>
    </source>
</evidence>
<dbReference type="GO" id="GO:0046872">
    <property type="term" value="F:metal ion binding"/>
    <property type="evidence" value="ECO:0007669"/>
    <property type="project" value="InterPro"/>
</dbReference>
<evidence type="ECO:0000313" key="3">
    <source>
        <dbReference type="EMBL" id="SDU35536.1"/>
    </source>
</evidence>
<evidence type="ECO:0000313" key="7">
    <source>
        <dbReference type="Proteomes" id="UP000244110"/>
    </source>
</evidence>
<dbReference type="AlphaFoldDB" id="A0A0S3AMH5"/>
<dbReference type="EMBL" id="OCMU01000001">
    <property type="protein sequence ID" value="SOD19146.1"/>
    <property type="molecule type" value="Genomic_DNA"/>
</dbReference>
<reference evidence="5" key="1">
    <citation type="submission" date="2016-10" db="EMBL/GenBank/DDBJ databases">
        <authorList>
            <person name="Varghese N."/>
            <person name="Submissions S."/>
        </authorList>
    </citation>
    <scope>NUCLEOTIDE SEQUENCE [LARGE SCALE GENOMIC DNA]</scope>
    <source>
        <strain evidence="5">Nm10</strain>
    </source>
</reference>
<dbReference type="EMBL" id="QAOL01000058">
    <property type="protein sequence ID" value="PTQ79043.1"/>
    <property type="molecule type" value="Genomic_DNA"/>
</dbReference>
<reference evidence="4 6" key="3">
    <citation type="submission" date="2017-09" db="EMBL/GenBank/DDBJ databases">
        <authorList>
            <person name="Ehlers B."/>
            <person name="Leendertz F.H."/>
        </authorList>
    </citation>
    <scope>NUCLEOTIDE SEQUENCE [LARGE SCALE GENOMIC DNA]</scope>
    <source>
        <strain evidence="4 6">Nm42</strain>
    </source>
</reference>
<dbReference type="CDD" id="cd13840">
    <property type="entry name" value="SMBP_like"/>
    <property type="match status" value="1"/>
</dbReference>
<protein>
    <submittedName>
        <fullName evidence="2">Small metal-binding protein</fullName>
    </submittedName>
</protein>
<dbReference type="RefSeq" id="WP_062559948.1">
    <property type="nucleotide sequence ID" value="NZ_CP013341.1"/>
</dbReference>
<proteinExistence type="predicted"/>
<keyword evidence="1" id="KW-0732">Signal</keyword>
<sequence length="112" mass="12297">MKPIQLIAFIFTLSLFSINVIAQNNQLDKAISHADEAFKARDNKELAVYAEKAQPFALAAQKEMHFSHEGRNHIEAGIVSLGQAVEKGKLGATDSARHAAGEALRHFKEAKE</sequence>
<dbReference type="Proteomes" id="UP000244110">
    <property type="component" value="Unassembled WGS sequence"/>
</dbReference>
<keyword evidence="5" id="KW-1185">Reference proteome</keyword>
<gene>
    <name evidence="2" type="ORF">C8R28_10587</name>
    <name evidence="3" type="ORF">SAMN05216406_1663</name>
    <name evidence="4" type="ORF">SAMN06297164_2113</name>
</gene>
<dbReference type="InterPro" id="IPR031877">
    <property type="entry name" value="SmbP"/>
</dbReference>
<name>A0A0S3AMH5_9PROT</name>
<feature type="chain" id="PRO_5015044441" evidence="1">
    <location>
        <begin position="23"/>
        <end position="112"/>
    </location>
</feature>
<dbReference type="EMBL" id="FNLN01000066">
    <property type="protein sequence ID" value="SDU35536.1"/>
    <property type="molecule type" value="Genomic_DNA"/>
</dbReference>
<reference evidence="3" key="2">
    <citation type="submission" date="2016-10" db="EMBL/GenBank/DDBJ databases">
        <authorList>
            <person name="de Groot N.N."/>
        </authorList>
    </citation>
    <scope>NUCLEOTIDE SEQUENCE [LARGE SCALE GENOMIC DNA]</scope>
    <source>
        <strain evidence="3">Nm10</strain>
    </source>
</reference>
<dbReference type="Proteomes" id="UP000182882">
    <property type="component" value="Unassembled WGS sequence"/>
</dbReference>
<accession>A0A0S3AMH5</accession>
<evidence type="ECO:0000313" key="4">
    <source>
        <dbReference type="EMBL" id="SOD19146.1"/>
    </source>
</evidence>
<evidence type="ECO:0000313" key="6">
    <source>
        <dbReference type="Proteomes" id="UP000219335"/>
    </source>
</evidence>
<dbReference type="KEGG" id="nur:ATY38_14690"/>
<dbReference type="Gene3D" id="1.20.120.660">
    <property type="entry name" value="IL-4 antagonist (De novo design) like domain"/>
    <property type="match status" value="1"/>
</dbReference>
<dbReference type="Pfam" id="PF16785">
    <property type="entry name" value="SMBP"/>
    <property type="match status" value="1"/>
</dbReference>
<organism evidence="2 7">
    <name type="scientific">Nitrosomonas ureae</name>
    <dbReference type="NCBI Taxonomy" id="44577"/>
    <lineage>
        <taxon>Bacteria</taxon>
        <taxon>Pseudomonadati</taxon>
        <taxon>Pseudomonadota</taxon>
        <taxon>Betaproteobacteria</taxon>
        <taxon>Nitrosomonadales</taxon>
        <taxon>Nitrosomonadaceae</taxon>
        <taxon>Nitrosomonas</taxon>
    </lineage>
</organism>
<feature type="signal peptide" evidence="1">
    <location>
        <begin position="1"/>
        <end position="22"/>
    </location>
</feature>
<dbReference type="Proteomes" id="UP000219335">
    <property type="component" value="Unassembled WGS sequence"/>
</dbReference>
<evidence type="ECO:0000313" key="2">
    <source>
        <dbReference type="EMBL" id="PTQ79043.1"/>
    </source>
</evidence>
<reference evidence="2 7" key="4">
    <citation type="submission" date="2018-04" db="EMBL/GenBank/DDBJ databases">
        <title>Active sludge and wastewater microbial communities from Klosterneuburg, Austria.</title>
        <authorList>
            <person name="Wagner M."/>
        </authorList>
    </citation>
    <scope>NUCLEOTIDE SEQUENCE [LARGE SCALE GENOMIC DNA]</scope>
    <source>
        <strain evidence="2 7">Nm4</strain>
    </source>
</reference>
<evidence type="ECO:0000256" key="1">
    <source>
        <dbReference type="SAM" id="SignalP"/>
    </source>
</evidence>